<evidence type="ECO:0000313" key="1">
    <source>
        <dbReference type="EMBL" id="SHF09438.1"/>
    </source>
</evidence>
<name>A0A1M4YUP3_9CLOT</name>
<dbReference type="EMBL" id="FQVM01000032">
    <property type="protein sequence ID" value="SHF09438.1"/>
    <property type="molecule type" value="Genomic_DNA"/>
</dbReference>
<gene>
    <name evidence="1" type="ORF">SAMN05443638_13219</name>
</gene>
<evidence type="ECO:0000313" key="2">
    <source>
        <dbReference type="Proteomes" id="UP000184035"/>
    </source>
</evidence>
<proteinExistence type="predicted"/>
<dbReference type="AlphaFoldDB" id="A0A1M4YUP3"/>
<accession>A0A1M4YUP3</accession>
<dbReference type="Proteomes" id="UP000184035">
    <property type="component" value="Unassembled WGS sequence"/>
</dbReference>
<reference evidence="1 2" key="1">
    <citation type="submission" date="2016-11" db="EMBL/GenBank/DDBJ databases">
        <authorList>
            <person name="Jaros S."/>
            <person name="Januszkiewicz K."/>
            <person name="Wedrychowicz H."/>
        </authorList>
    </citation>
    <scope>NUCLEOTIDE SEQUENCE [LARGE SCALE GENOMIC DNA]</scope>
    <source>
        <strain evidence="1 2">DSM 2631</strain>
    </source>
</reference>
<keyword evidence="2" id="KW-1185">Reference proteome</keyword>
<organism evidence="1 2">
    <name type="scientific">Clostridium fallax</name>
    <dbReference type="NCBI Taxonomy" id="1533"/>
    <lineage>
        <taxon>Bacteria</taxon>
        <taxon>Bacillati</taxon>
        <taxon>Bacillota</taxon>
        <taxon>Clostridia</taxon>
        <taxon>Eubacteriales</taxon>
        <taxon>Clostridiaceae</taxon>
        <taxon>Clostridium</taxon>
    </lineage>
</organism>
<dbReference type="STRING" id="1533.SAMN05443638_13219"/>
<sequence length="52" mass="6120">MNLDFKAILQKHWTLLEDKVIYEDKKILLTDIQAVKLFCRSTCITNVVIQIL</sequence>
<protein>
    <submittedName>
        <fullName evidence="1">Uncharacterized protein</fullName>
    </submittedName>
</protein>